<dbReference type="Pfam" id="PF05721">
    <property type="entry name" value="PhyH"/>
    <property type="match status" value="1"/>
</dbReference>
<organism evidence="1 2">
    <name type="scientific">Pleurostoma richardsiae</name>
    <dbReference type="NCBI Taxonomy" id="41990"/>
    <lineage>
        <taxon>Eukaryota</taxon>
        <taxon>Fungi</taxon>
        <taxon>Dikarya</taxon>
        <taxon>Ascomycota</taxon>
        <taxon>Pezizomycotina</taxon>
        <taxon>Sordariomycetes</taxon>
        <taxon>Sordariomycetidae</taxon>
        <taxon>Calosphaeriales</taxon>
        <taxon>Pleurostomataceae</taxon>
        <taxon>Pleurostoma</taxon>
    </lineage>
</organism>
<dbReference type="EMBL" id="JANBVO010000014">
    <property type="protein sequence ID" value="KAJ9145454.1"/>
    <property type="molecule type" value="Genomic_DNA"/>
</dbReference>
<accession>A0AA38VU49</accession>
<reference evidence="1" key="1">
    <citation type="submission" date="2022-07" db="EMBL/GenBank/DDBJ databases">
        <title>Fungi with potential for degradation of polypropylene.</title>
        <authorList>
            <person name="Gostincar C."/>
        </authorList>
    </citation>
    <scope>NUCLEOTIDE SEQUENCE</scope>
    <source>
        <strain evidence="1">EXF-13308</strain>
    </source>
</reference>
<name>A0AA38VU49_9PEZI</name>
<dbReference type="AlphaFoldDB" id="A0AA38VU49"/>
<dbReference type="SUPFAM" id="SSF51197">
    <property type="entry name" value="Clavaminate synthase-like"/>
    <property type="match status" value="1"/>
</dbReference>
<proteinExistence type="predicted"/>
<protein>
    <submittedName>
        <fullName evidence="1">Phytanoyl-dioxygenase family protein</fullName>
    </submittedName>
</protein>
<keyword evidence="2" id="KW-1185">Reference proteome</keyword>
<comment type="caution">
    <text evidence="1">The sequence shown here is derived from an EMBL/GenBank/DDBJ whole genome shotgun (WGS) entry which is preliminary data.</text>
</comment>
<dbReference type="InterPro" id="IPR008775">
    <property type="entry name" value="Phytyl_CoA_dOase-like"/>
</dbReference>
<sequence>MATTQTQTQTVAPAEAEKPVKLEINARILPPTVKYEGMNISYERLEEAYHTEWPERKHLEVPQFTADANPDDVVEGLKRVGGVVVRGIVSQESLQQMEKDIRPALEADEPWDAGDNFFPPTTRRAFGLIGKSRAFALDIIGNELYQAVCEQFLTTKSYPFYGNRNNINVSPPQVNNTIAFSVRPGNSFSQPLHRDDDIHYADRPRVEKYPEPPNLRGEYGIGFFVAGTKTTKANGATRFIPGSHLEATVQPPDEAFAHYAELNPGDGFIMLSSCYHGGSANTTKDEERLLFSCFMCRGWLRQEENQFLCVPLDVARSLPVRIQKLMGYATSEPMLGWVDFKDPRGVLAPEEAERVSHRKDRLKVEEEQAQ</sequence>
<dbReference type="Proteomes" id="UP001174694">
    <property type="component" value="Unassembled WGS sequence"/>
</dbReference>
<evidence type="ECO:0000313" key="1">
    <source>
        <dbReference type="EMBL" id="KAJ9145454.1"/>
    </source>
</evidence>
<dbReference type="Gene3D" id="2.60.120.620">
    <property type="entry name" value="q2cbj1_9rhob like domain"/>
    <property type="match status" value="1"/>
</dbReference>
<evidence type="ECO:0000313" key="2">
    <source>
        <dbReference type="Proteomes" id="UP001174694"/>
    </source>
</evidence>
<gene>
    <name evidence="1" type="ORF">NKR23_g5443</name>
</gene>